<keyword evidence="4" id="KW-1185">Reference proteome</keyword>
<evidence type="ECO:0000256" key="1">
    <source>
        <dbReference type="SAM" id="MobiDB-lite"/>
    </source>
</evidence>
<reference evidence="3" key="2">
    <citation type="submission" date="2020-05" db="UniProtKB">
        <authorList>
            <consortium name="EnsemblMetazoa"/>
        </authorList>
    </citation>
    <scope>IDENTIFICATION</scope>
</reference>
<organism evidence="2">
    <name type="scientific">Anopheles sinensis</name>
    <name type="common">Mosquito</name>
    <dbReference type="NCBI Taxonomy" id="74873"/>
    <lineage>
        <taxon>Eukaryota</taxon>
        <taxon>Metazoa</taxon>
        <taxon>Ecdysozoa</taxon>
        <taxon>Arthropoda</taxon>
        <taxon>Hexapoda</taxon>
        <taxon>Insecta</taxon>
        <taxon>Pterygota</taxon>
        <taxon>Neoptera</taxon>
        <taxon>Endopterygota</taxon>
        <taxon>Diptera</taxon>
        <taxon>Nematocera</taxon>
        <taxon>Culicoidea</taxon>
        <taxon>Culicidae</taxon>
        <taxon>Anophelinae</taxon>
        <taxon>Anopheles</taxon>
    </lineage>
</organism>
<dbReference type="VEuPathDB" id="VectorBase:ASIC017962"/>
<protein>
    <submittedName>
        <fullName evidence="2 3">Uncharacterized protein</fullName>
    </submittedName>
</protein>
<accession>A0A084WI85</accession>
<dbReference type="AlphaFoldDB" id="A0A084WI85"/>
<evidence type="ECO:0000313" key="3">
    <source>
        <dbReference type="EnsemblMetazoa" id="ASIC017962-PA"/>
    </source>
</evidence>
<proteinExistence type="predicted"/>
<evidence type="ECO:0000313" key="2">
    <source>
        <dbReference type="EMBL" id="KFB49929.1"/>
    </source>
</evidence>
<feature type="compositionally biased region" description="Polar residues" evidence="1">
    <location>
        <begin position="63"/>
        <end position="72"/>
    </location>
</feature>
<reference evidence="2 4" key="1">
    <citation type="journal article" date="2014" name="BMC Genomics">
        <title>Genome sequence of Anopheles sinensis provides insight into genetics basis of mosquito competence for malaria parasites.</title>
        <authorList>
            <person name="Zhou D."/>
            <person name="Zhang D."/>
            <person name="Ding G."/>
            <person name="Shi L."/>
            <person name="Hou Q."/>
            <person name="Ye Y."/>
            <person name="Xu Y."/>
            <person name="Zhou H."/>
            <person name="Xiong C."/>
            <person name="Li S."/>
            <person name="Yu J."/>
            <person name="Hong S."/>
            <person name="Yu X."/>
            <person name="Zou P."/>
            <person name="Chen C."/>
            <person name="Chang X."/>
            <person name="Wang W."/>
            <person name="Lv Y."/>
            <person name="Sun Y."/>
            <person name="Ma L."/>
            <person name="Shen B."/>
            <person name="Zhu C."/>
        </authorList>
    </citation>
    <scope>NUCLEOTIDE SEQUENCE [LARGE SCALE GENOMIC DNA]</scope>
</reference>
<sequence>MKVGSEPKTACARDDRPMLTDGTGRRSFQKPHAVFRESPGGMERMTSAHDPNAKRLGPRTRRSTVQSKQISYGTRRRNQPSLYQPPCVLEASDSRKPARAARDMPGEIGIYSGKRTLQTVAHFPQHRKNIVRYQQVRKRAGKTQKHLVTEETKGKYLV</sequence>
<dbReference type="EMBL" id="ATLV01023923">
    <property type="status" value="NOT_ANNOTATED_CDS"/>
    <property type="molecule type" value="Genomic_DNA"/>
</dbReference>
<feature type="region of interest" description="Disordered" evidence="1">
    <location>
        <begin position="1"/>
        <end position="87"/>
    </location>
</feature>
<gene>
    <name evidence="2" type="ORF">ZHAS_00017962</name>
</gene>
<name>A0A084WI85_ANOSI</name>
<dbReference type="EnsemblMetazoa" id="ASIC017962-RA">
    <property type="protein sequence ID" value="ASIC017962-PA"/>
    <property type="gene ID" value="ASIC017962"/>
</dbReference>
<evidence type="ECO:0000313" key="4">
    <source>
        <dbReference type="Proteomes" id="UP000030765"/>
    </source>
</evidence>
<dbReference type="EMBL" id="KE525347">
    <property type="protein sequence ID" value="KFB49929.1"/>
    <property type="molecule type" value="Genomic_DNA"/>
</dbReference>
<dbReference type="Proteomes" id="UP000030765">
    <property type="component" value="Unassembled WGS sequence"/>
</dbReference>